<evidence type="ECO:0000313" key="3">
    <source>
        <dbReference type="Proteomes" id="UP000023430"/>
    </source>
</evidence>
<name>X7F127_9RHOB</name>
<dbReference type="STRING" id="1449351.RISW2_21845"/>
<dbReference type="Pfam" id="PF14216">
    <property type="entry name" value="DUF4326"/>
    <property type="match status" value="1"/>
</dbReference>
<dbReference type="EMBL" id="JAME01000075">
    <property type="protein sequence ID" value="ETX26587.1"/>
    <property type="molecule type" value="Genomic_DNA"/>
</dbReference>
<dbReference type="RefSeq" id="WP_244437714.1">
    <property type="nucleotide sequence ID" value="NZ_JAME01000075.1"/>
</dbReference>
<reference evidence="2 3" key="1">
    <citation type="submission" date="2014-01" db="EMBL/GenBank/DDBJ databases">
        <title>Roseivivax isoporae LMG 25204 Genome Sequencing.</title>
        <authorList>
            <person name="Lai Q."/>
            <person name="Li G."/>
            <person name="Shao Z."/>
        </authorList>
    </citation>
    <scope>NUCLEOTIDE SEQUENCE [LARGE SCALE GENOMIC DNA]</scope>
    <source>
        <strain evidence="2 3">LMG 25204</strain>
    </source>
</reference>
<dbReference type="InterPro" id="IPR025475">
    <property type="entry name" value="DUF4326"/>
</dbReference>
<gene>
    <name evidence="2" type="ORF">RISW2_21845</name>
</gene>
<feature type="domain" description="DUF4326" evidence="1">
    <location>
        <begin position="10"/>
        <end position="36"/>
    </location>
</feature>
<protein>
    <recommendedName>
        <fullName evidence="1">DUF4326 domain-containing protein</fullName>
    </recommendedName>
</protein>
<dbReference type="PATRIC" id="fig|1449351.3.peg.4503"/>
<keyword evidence="3" id="KW-1185">Reference proteome</keyword>
<comment type="caution">
    <text evidence="2">The sequence shown here is derived from an EMBL/GenBank/DDBJ whole genome shotgun (WGS) entry which is preliminary data.</text>
</comment>
<organism evidence="2 3">
    <name type="scientific">Roseivivax isoporae LMG 25204</name>
    <dbReference type="NCBI Taxonomy" id="1449351"/>
    <lineage>
        <taxon>Bacteria</taxon>
        <taxon>Pseudomonadati</taxon>
        <taxon>Pseudomonadota</taxon>
        <taxon>Alphaproteobacteria</taxon>
        <taxon>Rhodobacterales</taxon>
        <taxon>Roseobacteraceae</taxon>
        <taxon>Roseivivax</taxon>
    </lineage>
</organism>
<accession>X7F127</accession>
<evidence type="ECO:0000313" key="2">
    <source>
        <dbReference type="EMBL" id="ETX26587.1"/>
    </source>
</evidence>
<sequence length="48" mass="5530">MWACSYSAEIIRELRGKDLACWCPLDQPCHADVLLEIANRPLRSVETR</sequence>
<dbReference type="Proteomes" id="UP000023430">
    <property type="component" value="Unassembled WGS sequence"/>
</dbReference>
<proteinExistence type="predicted"/>
<evidence type="ECO:0000259" key="1">
    <source>
        <dbReference type="Pfam" id="PF14216"/>
    </source>
</evidence>
<dbReference type="AlphaFoldDB" id="X7F127"/>